<dbReference type="EMBL" id="LBXL01000054">
    <property type="protein sequence ID" value="KKR28235.1"/>
    <property type="molecule type" value="Genomic_DNA"/>
</dbReference>
<dbReference type="Proteomes" id="UP000034793">
    <property type="component" value="Unassembled WGS sequence"/>
</dbReference>
<evidence type="ECO:0000256" key="1">
    <source>
        <dbReference type="SAM" id="Phobius"/>
    </source>
</evidence>
<dbReference type="InterPro" id="IPR007813">
    <property type="entry name" value="PilN"/>
</dbReference>
<dbReference type="AlphaFoldDB" id="A0A0G0S0N8"/>
<keyword evidence="1" id="KW-0472">Membrane</keyword>
<evidence type="ECO:0000313" key="2">
    <source>
        <dbReference type="EMBL" id="KKR28235.1"/>
    </source>
</evidence>
<dbReference type="Pfam" id="PF05137">
    <property type="entry name" value="PilN"/>
    <property type="match status" value="1"/>
</dbReference>
<protein>
    <submittedName>
        <fullName evidence="2">Uncharacterized protein</fullName>
    </submittedName>
</protein>
<keyword evidence="1" id="KW-0812">Transmembrane</keyword>
<comment type="caution">
    <text evidence="2">The sequence shown here is derived from an EMBL/GenBank/DDBJ whole genome shotgun (WGS) entry which is preliminary data.</text>
</comment>
<accession>A0A0G0S0N8</accession>
<name>A0A0G0S0N8_9BACT</name>
<evidence type="ECO:0000313" key="3">
    <source>
        <dbReference type="Proteomes" id="UP000034793"/>
    </source>
</evidence>
<feature type="transmembrane region" description="Helical" evidence="1">
    <location>
        <begin position="20"/>
        <end position="45"/>
    </location>
</feature>
<keyword evidence="1" id="KW-1133">Transmembrane helix</keyword>
<reference evidence="2 3" key="1">
    <citation type="journal article" date="2015" name="Nature">
        <title>rRNA introns, odd ribosomes, and small enigmatic genomes across a large radiation of phyla.</title>
        <authorList>
            <person name="Brown C.T."/>
            <person name="Hug L.A."/>
            <person name="Thomas B.C."/>
            <person name="Sharon I."/>
            <person name="Castelle C.J."/>
            <person name="Singh A."/>
            <person name="Wilkins M.J."/>
            <person name="Williams K.H."/>
            <person name="Banfield J.F."/>
        </authorList>
    </citation>
    <scope>NUCLEOTIDE SEQUENCE [LARGE SCALE GENOMIC DNA]</scope>
</reference>
<proteinExistence type="predicted"/>
<gene>
    <name evidence="2" type="ORF">UT61_C0054G0007</name>
</gene>
<organism evidence="2 3">
    <name type="scientific">Candidatus Woesebacteria bacterium GW2011_GWA1_39_8</name>
    <dbReference type="NCBI Taxonomy" id="1618552"/>
    <lineage>
        <taxon>Bacteria</taxon>
        <taxon>Candidatus Woeseibacteriota</taxon>
    </lineage>
</organism>
<sequence length="181" mass="19874">MNLLPNTEKDILKKGLKRRFAVVINILLAASFLIGVAMLLPAYFLTREHLVFINSFNSGAETKDEESIKEILDLPKEIEVKLKFFESNIANRSGMSSLSKVISYLPEKVALDSIVFSRSQGEKVKKGVNVVISGIAADRDSLVSFGAALKSSDAFSAVEMPVGSLTKEKNLPFSINIFMTD</sequence>